<reference evidence="1" key="2">
    <citation type="journal article" date="2015" name="Data Brief">
        <title>Shoot transcriptome of the giant reed, Arundo donax.</title>
        <authorList>
            <person name="Barrero R.A."/>
            <person name="Guerrero F.D."/>
            <person name="Moolhuijzen P."/>
            <person name="Goolsby J.A."/>
            <person name="Tidwell J."/>
            <person name="Bellgard S.E."/>
            <person name="Bellgard M.I."/>
        </authorList>
    </citation>
    <scope>NUCLEOTIDE SEQUENCE</scope>
    <source>
        <tissue evidence="1">Shoot tissue taken approximately 20 cm above the soil surface</tissue>
    </source>
</reference>
<accession>A0A0A8Z570</accession>
<proteinExistence type="predicted"/>
<protein>
    <submittedName>
        <fullName evidence="1">Uncharacterized protein</fullName>
    </submittedName>
</protein>
<sequence>MSSGRFASRELQCLQVQGVRHQRLHRP</sequence>
<organism evidence="1">
    <name type="scientific">Arundo donax</name>
    <name type="common">Giant reed</name>
    <name type="synonym">Donax arundinaceus</name>
    <dbReference type="NCBI Taxonomy" id="35708"/>
    <lineage>
        <taxon>Eukaryota</taxon>
        <taxon>Viridiplantae</taxon>
        <taxon>Streptophyta</taxon>
        <taxon>Embryophyta</taxon>
        <taxon>Tracheophyta</taxon>
        <taxon>Spermatophyta</taxon>
        <taxon>Magnoliopsida</taxon>
        <taxon>Liliopsida</taxon>
        <taxon>Poales</taxon>
        <taxon>Poaceae</taxon>
        <taxon>PACMAD clade</taxon>
        <taxon>Arundinoideae</taxon>
        <taxon>Arundineae</taxon>
        <taxon>Arundo</taxon>
    </lineage>
</organism>
<evidence type="ECO:0000313" key="1">
    <source>
        <dbReference type="EMBL" id="JAD29987.1"/>
    </source>
</evidence>
<reference evidence="1" key="1">
    <citation type="submission" date="2014-09" db="EMBL/GenBank/DDBJ databases">
        <authorList>
            <person name="Magalhaes I.L.F."/>
            <person name="Oliveira U."/>
            <person name="Santos F.R."/>
            <person name="Vidigal T.H.D.A."/>
            <person name="Brescovit A.D."/>
            <person name="Santos A.J."/>
        </authorList>
    </citation>
    <scope>NUCLEOTIDE SEQUENCE</scope>
    <source>
        <tissue evidence="1">Shoot tissue taken approximately 20 cm above the soil surface</tissue>
    </source>
</reference>
<dbReference type="AlphaFoldDB" id="A0A0A8Z570"/>
<dbReference type="EMBL" id="GBRH01267908">
    <property type="protein sequence ID" value="JAD29987.1"/>
    <property type="molecule type" value="Transcribed_RNA"/>
</dbReference>
<name>A0A0A8Z570_ARUDO</name>